<dbReference type="PRINTS" id="PR00406">
    <property type="entry name" value="CYTB5RDTASE"/>
</dbReference>
<evidence type="ECO:0000256" key="4">
    <source>
        <dbReference type="ARBA" id="ARBA00012229"/>
    </source>
</evidence>
<evidence type="ECO:0000313" key="18">
    <source>
        <dbReference type="Proteomes" id="UP001148614"/>
    </source>
</evidence>
<dbReference type="PANTHER" id="PTHR43396:SF3">
    <property type="entry name" value="FLAVOHEMOPROTEIN"/>
    <property type="match status" value="1"/>
</dbReference>
<dbReference type="Gene3D" id="3.40.50.80">
    <property type="entry name" value="Nucleotide-binding domain of ferredoxin-NADP reductase (FNR) module"/>
    <property type="match status" value="1"/>
</dbReference>
<evidence type="ECO:0000259" key="16">
    <source>
        <dbReference type="PROSITE" id="PS51384"/>
    </source>
</evidence>
<sequence length="302" mass="33475">MNCILLYYESWTAAYAVLADIFINREHQIYVDFENWSGWRRFKIAKKVPESSSITSFYLTPEDGVALPAYLPGQYISLQLYIPKLGLRQPRQYSLSDAPPSPSSGSENCYRISVKKEAGKQDVESMPGLISNMLHDDFKEGDVVELTHPAGEFFVRVEEEETKPLVLISAGVGITPMVSILNSILNTTSSSSPQRVSLIHGAHGSEVRAFSDTIKHAAEKPNVQTTLFLTTLKPEEVRGVDYDFEGRVDLDKIGAERLFLGDAAAQYYVCGPSSFMADVQKGLVDRGVSQDRVHLEVFGVGN</sequence>
<evidence type="ECO:0000313" key="17">
    <source>
        <dbReference type="EMBL" id="KAJ3567180.1"/>
    </source>
</evidence>
<dbReference type="GO" id="GO:0046210">
    <property type="term" value="P:nitric oxide catabolic process"/>
    <property type="evidence" value="ECO:0007669"/>
    <property type="project" value="TreeGrafter"/>
</dbReference>
<dbReference type="FunFam" id="3.40.50.80:FF:000010">
    <property type="entry name" value="Flavohemoprotein"/>
    <property type="match status" value="1"/>
</dbReference>
<evidence type="ECO:0000256" key="13">
    <source>
        <dbReference type="ARBA" id="ARBA00023027"/>
    </source>
</evidence>
<evidence type="ECO:0000256" key="12">
    <source>
        <dbReference type="ARBA" id="ARBA00023004"/>
    </source>
</evidence>
<evidence type="ECO:0000256" key="9">
    <source>
        <dbReference type="ARBA" id="ARBA00022827"/>
    </source>
</evidence>
<dbReference type="GO" id="GO:0009636">
    <property type="term" value="P:response to toxic substance"/>
    <property type="evidence" value="ECO:0007669"/>
    <property type="project" value="UniProtKB-KW"/>
</dbReference>
<evidence type="ECO:0000256" key="10">
    <source>
        <dbReference type="ARBA" id="ARBA00022857"/>
    </source>
</evidence>
<dbReference type="CDD" id="cd06184">
    <property type="entry name" value="flavohem_like_fad_nad_binding"/>
    <property type="match status" value="1"/>
</dbReference>
<dbReference type="GO" id="GO:0046872">
    <property type="term" value="F:metal ion binding"/>
    <property type="evidence" value="ECO:0007669"/>
    <property type="project" value="UniProtKB-KW"/>
</dbReference>
<keyword evidence="8" id="KW-0479">Metal-binding</keyword>
<dbReference type="EC" id="1.14.12.17" evidence="4"/>
<evidence type="ECO:0000256" key="3">
    <source>
        <dbReference type="ARBA" id="ARBA00006401"/>
    </source>
</evidence>
<dbReference type="PROSITE" id="PS51384">
    <property type="entry name" value="FAD_FR"/>
    <property type="match status" value="1"/>
</dbReference>
<gene>
    <name evidence="17" type="ORF">NPX13_g6862</name>
</gene>
<dbReference type="GO" id="GO:0071949">
    <property type="term" value="F:FAD binding"/>
    <property type="evidence" value="ECO:0007669"/>
    <property type="project" value="TreeGrafter"/>
</dbReference>
<dbReference type="EMBL" id="JANPWZ010001268">
    <property type="protein sequence ID" value="KAJ3567180.1"/>
    <property type="molecule type" value="Genomic_DNA"/>
</dbReference>
<dbReference type="GO" id="GO:0071500">
    <property type="term" value="P:cellular response to nitrosative stress"/>
    <property type="evidence" value="ECO:0007669"/>
    <property type="project" value="TreeGrafter"/>
</dbReference>
<evidence type="ECO:0000256" key="1">
    <source>
        <dbReference type="ARBA" id="ARBA00001970"/>
    </source>
</evidence>
<dbReference type="VEuPathDB" id="FungiDB:F4678DRAFT_306482"/>
<evidence type="ECO:0000256" key="14">
    <source>
        <dbReference type="ARBA" id="ARBA00048649"/>
    </source>
</evidence>
<dbReference type="InterPro" id="IPR039261">
    <property type="entry name" value="FNR_nucleotide-bd"/>
</dbReference>
<dbReference type="SUPFAM" id="SSF63380">
    <property type="entry name" value="Riboflavin synthase domain-like"/>
    <property type="match status" value="1"/>
</dbReference>
<keyword evidence="9" id="KW-0274">FAD</keyword>
<keyword evidence="7" id="KW-0285">Flavoprotein</keyword>
<dbReference type="Gene3D" id="2.40.30.10">
    <property type="entry name" value="Translation factors"/>
    <property type="match status" value="1"/>
</dbReference>
<protein>
    <recommendedName>
        <fullName evidence="4">nitric oxide dioxygenase</fullName>
        <ecNumber evidence="4">1.14.12.17</ecNumber>
    </recommendedName>
</protein>
<dbReference type="InterPro" id="IPR001433">
    <property type="entry name" value="OxRdtase_FAD/NAD-bd"/>
</dbReference>
<dbReference type="Pfam" id="PF00175">
    <property type="entry name" value="NAD_binding_1"/>
    <property type="match status" value="1"/>
</dbReference>
<keyword evidence="5" id="KW-0216">Detoxification</keyword>
<reference evidence="17" key="1">
    <citation type="submission" date="2022-07" db="EMBL/GenBank/DDBJ databases">
        <title>Genome Sequence of Xylaria arbuscula.</title>
        <authorList>
            <person name="Buettner E."/>
        </authorList>
    </citation>
    <scope>NUCLEOTIDE SEQUENCE</scope>
    <source>
        <strain evidence="17">VT107</strain>
    </source>
</reference>
<evidence type="ECO:0000256" key="5">
    <source>
        <dbReference type="ARBA" id="ARBA00022575"/>
    </source>
</evidence>
<dbReference type="FunFam" id="2.40.30.10:FF:000034">
    <property type="entry name" value="Flavohemoprotein"/>
    <property type="match status" value="1"/>
</dbReference>
<dbReference type="InterPro" id="IPR017938">
    <property type="entry name" value="Riboflavin_synthase-like_b-brl"/>
</dbReference>
<evidence type="ECO:0000256" key="8">
    <source>
        <dbReference type="ARBA" id="ARBA00022723"/>
    </source>
</evidence>
<evidence type="ECO:0000256" key="7">
    <source>
        <dbReference type="ARBA" id="ARBA00022630"/>
    </source>
</evidence>
<dbReference type="PANTHER" id="PTHR43396">
    <property type="entry name" value="FLAVOHEMOPROTEIN"/>
    <property type="match status" value="1"/>
</dbReference>
<feature type="domain" description="FAD-binding FR-type" evidence="16">
    <location>
        <begin position="37"/>
        <end position="156"/>
    </location>
</feature>
<dbReference type="SUPFAM" id="SSF52343">
    <property type="entry name" value="Ferredoxin reductase-like, C-terminal NADP-linked domain"/>
    <property type="match status" value="1"/>
</dbReference>
<comment type="cofactor">
    <cofactor evidence="1">
        <name>heme b</name>
        <dbReference type="ChEBI" id="CHEBI:60344"/>
    </cofactor>
</comment>
<keyword evidence="12" id="KW-0408">Iron</keyword>
<name>A0A9W8NBN0_9PEZI</name>
<comment type="catalytic activity">
    <reaction evidence="15">
        <text>2 nitric oxide + NADPH + 2 O2 = 2 nitrate + NADP(+) + H(+)</text>
        <dbReference type="Rhea" id="RHEA:19465"/>
        <dbReference type="ChEBI" id="CHEBI:15378"/>
        <dbReference type="ChEBI" id="CHEBI:15379"/>
        <dbReference type="ChEBI" id="CHEBI:16480"/>
        <dbReference type="ChEBI" id="CHEBI:17632"/>
        <dbReference type="ChEBI" id="CHEBI:57783"/>
        <dbReference type="ChEBI" id="CHEBI:58349"/>
        <dbReference type="EC" id="1.14.12.17"/>
    </reaction>
</comment>
<comment type="similarity">
    <text evidence="3">In the C-terminal section; belongs to the flavoprotein pyridine nucleotide cytochrome reductase family.</text>
</comment>
<dbReference type="InterPro" id="IPR017927">
    <property type="entry name" value="FAD-bd_FR_type"/>
</dbReference>
<keyword evidence="10" id="KW-0521">NADP</keyword>
<evidence type="ECO:0000256" key="15">
    <source>
        <dbReference type="ARBA" id="ARBA00049433"/>
    </source>
</evidence>
<comment type="cofactor">
    <cofactor evidence="2">
        <name>FAD</name>
        <dbReference type="ChEBI" id="CHEBI:57692"/>
    </cofactor>
</comment>
<evidence type="ECO:0000256" key="11">
    <source>
        <dbReference type="ARBA" id="ARBA00023002"/>
    </source>
</evidence>
<dbReference type="AlphaFoldDB" id="A0A9W8NBN0"/>
<keyword evidence="6" id="KW-0349">Heme</keyword>
<evidence type="ECO:0000256" key="2">
    <source>
        <dbReference type="ARBA" id="ARBA00001974"/>
    </source>
</evidence>
<organism evidence="17 18">
    <name type="scientific">Xylaria arbuscula</name>
    <dbReference type="NCBI Taxonomy" id="114810"/>
    <lineage>
        <taxon>Eukaryota</taxon>
        <taxon>Fungi</taxon>
        <taxon>Dikarya</taxon>
        <taxon>Ascomycota</taxon>
        <taxon>Pezizomycotina</taxon>
        <taxon>Sordariomycetes</taxon>
        <taxon>Xylariomycetidae</taxon>
        <taxon>Xylariales</taxon>
        <taxon>Xylariaceae</taxon>
        <taxon>Xylaria</taxon>
    </lineage>
</organism>
<accession>A0A9W8NBN0</accession>
<keyword evidence="13" id="KW-0520">NAD</keyword>
<comment type="caution">
    <text evidence="17">The sequence shown here is derived from an EMBL/GenBank/DDBJ whole genome shotgun (WGS) entry which is preliminary data.</text>
</comment>
<proteinExistence type="inferred from homology"/>
<dbReference type="GO" id="GO:0008941">
    <property type="term" value="F:nitric oxide dioxygenase NAD(P)H activity"/>
    <property type="evidence" value="ECO:0007669"/>
    <property type="project" value="UniProtKB-EC"/>
</dbReference>
<keyword evidence="18" id="KW-1185">Reference proteome</keyword>
<evidence type="ECO:0000256" key="6">
    <source>
        <dbReference type="ARBA" id="ARBA00022617"/>
    </source>
</evidence>
<keyword evidence="11" id="KW-0560">Oxidoreductase</keyword>
<dbReference type="Proteomes" id="UP001148614">
    <property type="component" value="Unassembled WGS sequence"/>
</dbReference>
<comment type="catalytic activity">
    <reaction evidence="14">
        <text>2 nitric oxide + NADH + 2 O2 = 2 nitrate + NAD(+) + H(+)</text>
        <dbReference type="Rhea" id="RHEA:19469"/>
        <dbReference type="ChEBI" id="CHEBI:15378"/>
        <dbReference type="ChEBI" id="CHEBI:15379"/>
        <dbReference type="ChEBI" id="CHEBI:16480"/>
        <dbReference type="ChEBI" id="CHEBI:17632"/>
        <dbReference type="ChEBI" id="CHEBI:57540"/>
        <dbReference type="ChEBI" id="CHEBI:57945"/>
        <dbReference type="EC" id="1.14.12.17"/>
    </reaction>
</comment>